<dbReference type="KEGG" id="ssai:N0B31_17000"/>
<feature type="domain" description="FAD/NAD(P)-binding" evidence="3">
    <location>
        <begin position="7"/>
        <end position="111"/>
    </location>
</feature>
<dbReference type="GO" id="GO:0016491">
    <property type="term" value="F:oxidoreductase activity"/>
    <property type="evidence" value="ECO:0007669"/>
    <property type="project" value="UniProtKB-KW"/>
</dbReference>
<sequence length="303" mass="33080">MTIAFDHDVCVVGGGPAGSSAAVFTAREGLDTVVFDRGNSSLRQCAYLENYLGFPAGVDVETAYDLFHDHVREAGGEVVDDLVASVEPLETGFRVTTQEGRELTTERVVAASTYDDSYLLDLHDAFAVVETDEDGEESRHFDYDHPDEHGRTAVDGLYVAGPLGGVESQVAIAVGHGARVGVGLLTDRNEAAGLWAEAASHTDWVVKQGRYAGEEWLETVTGYYAERAPESMDEETARERARALAEEQQDWQIPEAEVERRRETGHRELARRLDSEAVLDAVDDERIREYAAGLDGVEASGDD</sequence>
<dbReference type="Pfam" id="PF07992">
    <property type="entry name" value="Pyr_redox_2"/>
    <property type="match status" value="1"/>
</dbReference>
<dbReference type="RefSeq" id="WP_260592814.1">
    <property type="nucleotide sequence ID" value="NZ_CP104003.1"/>
</dbReference>
<evidence type="ECO:0000259" key="3">
    <source>
        <dbReference type="Pfam" id="PF07992"/>
    </source>
</evidence>
<evidence type="ECO:0000256" key="1">
    <source>
        <dbReference type="ARBA" id="ARBA00022630"/>
    </source>
</evidence>
<dbReference type="InterPro" id="IPR023753">
    <property type="entry name" value="FAD/NAD-binding_dom"/>
</dbReference>
<dbReference type="PRINTS" id="PR00469">
    <property type="entry name" value="PNDRDTASEII"/>
</dbReference>
<dbReference type="InterPro" id="IPR050097">
    <property type="entry name" value="Ferredoxin-NADP_redctase_2"/>
</dbReference>
<organism evidence="4 5">
    <name type="scientific">Salinirubellus salinus</name>
    <dbReference type="NCBI Taxonomy" id="1364945"/>
    <lineage>
        <taxon>Archaea</taxon>
        <taxon>Methanobacteriati</taxon>
        <taxon>Methanobacteriota</taxon>
        <taxon>Stenosarchaea group</taxon>
        <taxon>Halobacteria</taxon>
        <taxon>Halobacteriales</taxon>
        <taxon>Natronomonadaceae</taxon>
        <taxon>Salinirubellus</taxon>
    </lineage>
</organism>
<dbReference type="Gene3D" id="3.50.50.60">
    <property type="entry name" value="FAD/NAD(P)-binding domain"/>
    <property type="match status" value="1"/>
</dbReference>
<evidence type="ECO:0000256" key="2">
    <source>
        <dbReference type="ARBA" id="ARBA00023002"/>
    </source>
</evidence>
<keyword evidence="1" id="KW-0285">Flavoprotein</keyword>
<dbReference type="SUPFAM" id="SSF51905">
    <property type="entry name" value="FAD/NAD(P)-binding domain"/>
    <property type="match status" value="1"/>
</dbReference>
<dbReference type="PANTHER" id="PTHR48105">
    <property type="entry name" value="THIOREDOXIN REDUCTASE 1-RELATED-RELATED"/>
    <property type="match status" value="1"/>
</dbReference>
<keyword evidence="5" id="KW-1185">Reference proteome</keyword>
<dbReference type="InterPro" id="IPR036188">
    <property type="entry name" value="FAD/NAD-bd_sf"/>
</dbReference>
<dbReference type="GeneID" id="74944156"/>
<evidence type="ECO:0000313" key="4">
    <source>
        <dbReference type="EMBL" id="UWM53820.1"/>
    </source>
</evidence>
<proteinExistence type="predicted"/>
<reference evidence="4" key="1">
    <citation type="submission" date="2022-09" db="EMBL/GenBank/DDBJ databases">
        <title>Diverse halophilic archaea isolated from saline environments.</title>
        <authorList>
            <person name="Cui H.-L."/>
        </authorList>
    </citation>
    <scope>NUCLEOTIDE SEQUENCE</scope>
    <source>
        <strain evidence="4">ZS-35-S2</strain>
    </source>
</reference>
<dbReference type="EMBL" id="CP104003">
    <property type="protein sequence ID" value="UWM53820.1"/>
    <property type="molecule type" value="Genomic_DNA"/>
</dbReference>
<name>A0A9E7U427_9EURY</name>
<dbReference type="AlphaFoldDB" id="A0A9E7U427"/>
<protein>
    <submittedName>
        <fullName evidence="4">FAD-dependent oxidoreductase</fullName>
    </submittedName>
</protein>
<keyword evidence="2" id="KW-0560">Oxidoreductase</keyword>
<gene>
    <name evidence="4" type="ORF">N0B31_17000</name>
</gene>
<accession>A0A9E7U427</accession>
<evidence type="ECO:0000313" key="5">
    <source>
        <dbReference type="Proteomes" id="UP001057580"/>
    </source>
</evidence>
<dbReference type="Proteomes" id="UP001057580">
    <property type="component" value="Chromosome"/>
</dbReference>